<accession>A0ABV0TYZ1</accession>
<dbReference type="EMBL" id="JAHRIQ010049074">
    <property type="protein sequence ID" value="MEQ2237500.1"/>
    <property type="molecule type" value="Genomic_DNA"/>
</dbReference>
<feature type="region of interest" description="Disordered" evidence="1">
    <location>
        <begin position="77"/>
        <end position="100"/>
    </location>
</feature>
<proteinExistence type="predicted"/>
<evidence type="ECO:0008006" key="4">
    <source>
        <dbReference type="Google" id="ProtNLM"/>
    </source>
</evidence>
<protein>
    <recommendedName>
        <fullName evidence="4">Secreted protein</fullName>
    </recommendedName>
</protein>
<reference evidence="2 3" key="1">
    <citation type="submission" date="2021-06" db="EMBL/GenBank/DDBJ databases">
        <authorList>
            <person name="Palmer J.M."/>
        </authorList>
    </citation>
    <scope>NUCLEOTIDE SEQUENCE [LARGE SCALE GENOMIC DNA]</scope>
    <source>
        <strain evidence="3">if_2019</strain>
        <tissue evidence="2">Muscle</tissue>
    </source>
</reference>
<evidence type="ECO:0000256" key="1">
    <source>
        <dbReference type="SAM" id="MobiDB-lite"/>
    </source>
</evidence>
<name>A0ABV0TYZ1_9TELE</name>
<feature type="compositionally biased region" description="Basic and acidic residues" evidence="1">
    <location>
        <begin position="80"/>
        <end position="100"/>
    </location>
</feature>
<gene>
    <name evidence="2" type="ORF">ILYODFUR_023669</name>
</gene>
<dbReference type="Proteomes" id="UP001482620">
    <property type="component" value="Unassembled WGS sequence"/>
</dbReference>
<evidence type="ECO:0000313" key="3">
    <source>
        <dbReference type="Proteomes" id="UP001482620"/>
    </source>
</evidence>
<evidence type="ECO:0000313" key="2">
    <source>
        <dbReference type="EMBL" id="MEQ2237500.1"/>
    </source>
</evidence>
<sequence>MPKIISLFISYFGRPKHIFFSPYRSILFACLLCAFLALTSLLHCHLPQARSHMAPRNEALEAFTERCDIPVNPITRRRADRSERSCSLRPLNKEQHRTKL</sequence>
<keyword evidence="3" id="KW-1185">Reference proteome</keyword>
<organism evidence="2 3">
    <name type="scientific">Ilyodon furcidens</name>
    <name type="common">goldbreast splitfin</name>
    <dbReference type="NCBI Taxonomy" id="33524"/>
    <lineage>
        <taxon>Eukaryota</taxon>
        <taxon>Metazoa</taxon>
        <taxon>Chordata</taxon>
        <taxon>Craniata</taxon>
        <taxon>Vertebrata</taxon>
        <taxon>Euteleostomi</taxon>
        <taxon>Actinopterygii</taxon>
        <taxon>Neopterygii</taxon>
        <taxon>Teleostei</taxon>
        <taxon>Neoteleostei</taxon>
        <taxon>Acanthomorphata</taxon>
        <taxon>Ovalentaria</taxon>
        <taxon>Atherinomorphae</taxon>
        <taxon>Cyprinodontiformes</taxon>
        <taxon>Goodeidae</taxon>
        <taxon>Ilyodon</taxon>
    </lineage>
</organism>
<comment type="caution">
    <text evidence="2">The sequence shown here is derived from an EMBL/GenBank/DDBJ whole genome shotgun (WGS) entry which is preliminary data.</text>
</comment>